<evidence type="ECO:0000313" key="3">
    <source>
        <dbReference type="Proteomes" id="UP000193144"/>
    </source>
</evidence>
<comment type="caution">
    <text evidence="2">The sequence shown here is derived from an EMBL/GenBank/DDBJ whole genome shotgun (WGS) entry which is preliminary data.</text>
</comment>
<keyword evidence="1" id="KW-0812">Transmembrane</keyword>
<dbReference type="STRING" id="1231657.A0A1Y1ZWI8"/>
<keyword evidence="1" id="KW-0472">Membrane</keyword>
<evidence type="ECO:0000256" key="1">
    <source>
        <dbReference type="SAM" id="Phobius"/>
    </source>
</evidence>
<dbReference type="OrthoDB" id="3741461at2759"/>
<proteinExistence type="predicted"/>
<keyword evidence="1" id="KW-1133">Transmembrane helix</keyword>
<gene>
    <name evidence="2" type="ORF">BCR34DRAFT_598977</name>
</gene>
<reference evidence="2 3" key="1">
    <citation type="submission" date="2016-07" db="EMBL/GenBank/DDBJ databases">
        <title>Pervasive Adenine N6-methylation of Active Genes in Fungi.</title>
        <authorList>
            <consortium name="DOE Joint Genome Institute"/>
            <person name="Mondo S.J."/>
            <person name="Dannebaum R.O."/>
            <person name="Kuo R.C."/>
            <person name="Labutti K."/>
            <person name="Haridas S."/>
            <person name="Kuo A."/>
            <person name="Salamov A."/>
            <person name="Ahrendt S.R."/>
            <person name="Lipzen A."/>
            <person name="Sullivan W."/>
            <person name="Andreopoulos W.B."/>
            <person name="Clum A."/>
            <person name="Lindquist E."/>
            <person name="Daum C."/>
            <person name="Ramamoorthy G.K."/>
            <person name="Gryganskyi A."/>
            <person name="Culley D."/>
            <person name="Magnuson J.K."/>
            <person name="James T.Y."/>
            <person name="O'Malley M.A."/>
            <person name="Stajich J.E."/>
            <person name="Spatafora J.W."/>
            <person name="Visel A."/>
            <person name="Grigoriev I.V."/>
        </authorList>
    </citation>
    <scope>NUCLEOTIDE SEQUENCE [LARGE SCALE GENOMIC DNA]</scope>
    <source>
        <strain evidence="2 3">CBS 115471</strain>
    </source>
</reference>
<dbReference type="EMBL" id="MCFA01000031">
    <property type="protein sequence ID" value="ORY14633.1"/>
    <property type="molecule type" value="Genomic_DNA"/>
</dbReference>
<protein>
    <submittedName>
        <fullName evidence="2">Uncharacterized protein</fullName>
    </submittedName>
</protein>
<feature type="transmembrane region" description="Helical" evidence="1">
    <location>
        <begin position="36"/>
        <end position="56"/>
    </location>
</feature>
<keyword evidence="3" id="KW-1185">Reference proteome</keyword>
<organism evidence="2 3">
    <name type="scientific">Clohesyomyces aquaticus</name>
    <dbReference type="NCBI Taxonomy" id="1231657"/>
    <lineage>
        <taxon>Eukaryota</taxon>
        <taxon>Fungi</taxon>
        <taxon>Dikarya</taxon>
        <taxon>Ascomycota</taxon>
        <taxon>Pezizomycotina</taxon>
        <taxon>Dothideomycetes</taxon>
        <taxon>Pleosporomycetidae</taxon>
        <taxon>Pleosporales</taxon>
        <taxon>Lindgomycetaceae</taxon>
        <taxon>Clohesyomyces</taxon>
    </lineage>
</organism>
<evidence type="ECO:0000313" key="2">
    <source>
        <dbReference type="EMBL" id="ORY14633.1"/>
    </source>
</evidence>
<name>A0A1Y1ZWI8_9PLEO</name>
<dbReference type="Proteomes" id="UP000193144">
    <property type="component" value="Unassembled WGS sequence"/>
</dbReference>
<sequence length="234" mass="26462">MLLALTVQPVRTGEGKYNRHTGEYEYSKKVPPISALGIFFFFIAVGFIAYLPSWALGTYSGKFWSTQAHLFGMEGVADLELLECRLFGICDGRLKWAANASTQSRHQLKTEDEHLENECEAKTPSTDELPRVQDQNLILGTDRLFTLVDTYSMTAMVFCAVHPPSVALVCGHEGGMRRTLLCSYNYKTQTFHRETVVRMPTKVLDRMDRVNKFRFSMTSLSPPKEQFQSDKGGV</sequence>
<accession>A0A1Y1ZWI8</accession>
<dbReference type="AlphaFoldDB" id="A0A1Y1ZWI8"/>